<evidence type="ECO:0000256" key="1">
    <source>
        <dbReference type="ARBA" id="ARBA00010062"/>
    </source>
</evidence>
<keyword evidence="2" id="KW-0813">Transport</keyword>
<protein>
    <submittedName>
        <fullName evidence="7">ABC transporter substrate-binding protein</fullName>
    </submittedName>
</protein>
<reference evidence="7" key="1">
    <citation type="submission" date="2020-07" db="EMBL/GenBank/DDBJ databases">
        <title>Huge and variable diversity of episymbiotic CPR bacteria and DPANN archaea in groundwater ecosystems.</title>
        <authorList>
            <person name="He C.Y."/>
            <person name="Keren R."/>
            <person name="Whittaker M."/>
            <person name="Farag I.F."/>
            <person name="Doudna J."/>
            <person name="Cate J.H.D."/>
            <person name="Banfield J.F."/>
        </authorList>
    </citation>
    <scope>NUCLEOTIDE SEQUENCE</scope>
    <source>
        <strain evidence="7">NC_groundwater_1664_Pr3_B-0.1um_52_9</strain>
    </source>
</reference>
<dbReference type="EMBL" id="JACRDE010000029">
    <property type="protein sequence ID" value="MBI5248029.1"/>
    <property type="molecule type" value="Genomic_DNA"/>
</dbReference>
<dbReference type="GO" id="GO:0006865">
    <property type="term" value="P:amino acid transport"/>
    <property type="evidence" value="ECO:0007669"/>
    <property type="project" value="UniProtKB-KW"/>
</dbReference>
<evidence type="ECO:0000313" key="8">
    <source>
        <dbReference type="Proteomes" id="UP000807825"/>
    </source>
</evidence>
<name>A0A9D6UY22_9BACT</name>
<feature type="chain" id="PRO_5039369428" evidence="5">
    <location>
        <begin position="24"/>
        <end position="407"/>
    </location>
</feature>
<dbReference type="Gene3D" id="3.40.50.2300">
    <property type="match status" value="2"/>
</dbReference>
<evidence type="ECO:0000256" key="3">
    <source>
        <dbReference type="ARBA" id="ARBA00022729"/>
    </source>
</evidence>
<dbReference type="SUPFAM" id="SSF53822">
    <property type="entry name" value="Periplasmic binding protein-like I"/>
    <property type="match status" value="1"/>
</dbReference>
<evidence type="ECO:0000313" key="7">
    <source>
        <dbReference type="EMBL" id="MBI5248029.1"/>
    </source>
</evidence>
<dbReference type="Pfam" id="PF13458">
    <property type="entry name" value="Peripla_BP_6"/>
    <property type="match status" value="1"/>
</dbReference>
<sequence>MRSIRFIVPCLIASVFCSAQTFAQEPIKIGFMYVFSGRLAHYGYGAKQGAELAMSEINKAGGVNGRRLVGVYEDTKLLPEVGVEVAQKLVNQDRVDVLMGIVSSGVASAVAPVADRLATPLIFTLAMTPDVTGKICNPYTFRVSQNGPQNMMGAAVLAAGMPVKKWITMGPDYLFGYQCWEYFQKFLRPKRADVSFASDAETKYAPVSTMDFSEYIDGLVRSKADGILISLYGGNLVDFVRQANNKKFFDGSRTILMNLAYSADVMFGLGLDMPKGVWLGGLYWFQANESATNKRFVEDYLNAYKVFPDYNAHGAYSGVKAYSEAVAKAGSTDKNKVIKALQGLVLDLPVGTVTIRSGDHQAVVDSVWGLTSEFDGKLRCRMLNPMKVFSGPEITPSLEDAGCKLRE</sequence>
<evidence type="ECO:0000256" key="4">
    <source>
        <dbReference type="ARBA" id="ARBA00022970"/>
    </source>
</evidence>
<accession>A0A9D6UY22</accession>
<feature type="signal peptide" evidence="5">
    <location>
        <begin position="1"/>
        <end position="23"/>
    </location>
</feature>
<organism evidence="7 8">
    <name type="scientific">Desulfomonile tiedjei</name>
    <dbReference type="NCBI Taxonomy" id="2358"/>
    <lineage>
        <taxon>Bacteria</taxon>
        <taxon>Pseudomonadati</taxon>
        <taxon>Thermodesulfobacteriota</taxon>
        <taxon>Desulfomonilia</taxon>
        <taxon>Desulfomonilales</taxon>
        <taxon>Desulfomonilaceae</taxon>
        <taxon>Desulfomonile</taxon>
    </lineage>
</organism>
<feature type="domain" description="Leucine-binding protein" evidence="6">
    <location>
        <begin position="26"/>
        <end position="364"/>
    </location>
</feature>
<dbReference type="InterPro" id="IPR051010">
    <property type="entry name" value="BCAA_transport"/>
</dbReference>
<comment type="similarity">
    <text evidence="1">Belongs to the leucine-binding protein family.</text>
</comment>
<dbReference type="Proteomes" id="UP000807825">
    <property type="component" value="Unassembled WGS sequence"/>
</dbReference>
<dbReference type="CDD" id="cd06330">
    <property type="entry name" value="PBP1_As_SBP-like"/>
    <property type="match status" value="1"/>
</dbReference>
<dbReference type="AlphaFoldDB" id="A0A9D6UY22"/>
<evidence type="ECO:0000259" key="6">
    <source>
        <dbReference type="Pfam" id="PF13458"/>
    </source>
</evidence>
<evidence type="ECO:0000256" key="5">
    <source>
        <dbReference type="SAM" id="SignalP"/>
    </source>
</evidence>
<proteinExistence type="inferred from homology"/>
<dbReference type="PANTHER" id="PTHR30483:SF37">
    <property type="entry name" value="ABC TRANSPORTER SUBSTRATE-BINDING PROTEIN"/>
    <property type="match status" value="1"/>
</dbReference>
<dbReference type="PANTHER" id="PTHR30483">
    <property type="entry name" value="LEUCINE-SPECIFIC-BINDING PROTEIN"/>
    <property type="match status" value="1"/>
</dbReference>
<keyword evidence="3 5" id="KW-0732">Signal</keyword>
<dbReference type="InterPro" id="IPR000709">
    <property type="entry name" value="Leu_Ile_Val-bd"/>
</dbReference>
<dbReference type="InterPro" id="IPR028082">
    <property type="entry name" value="Peripla_BP_I"/>
</dbReference>
<evidence type="ECO:0000256" key="2">
    <source>
        <dbReference type="ARBA" id="ARBA00022448"/>
    </source>
</evidence>
<dbReference type="InterPro" id="IPR028081">
    <property type="entry name" value="Leu-bd"/>
</dbReference>
<dbReference type="PRINTS" id="PR00337">
    <property type="entry name" value="LEUILEVALBP"/>
</dbReference>
<gene>
    <name evidence="7" type="ORF">HY912_00920</name>
</gene>
<comment type="caution">
    <text evidence="7">The sequence shown here is derived from an EMBL/GenBank/DDBJ whole genome shotgun (WGS) entry which is preliminary data.</text>
</comment>
<keyword evidence="4" id="KW-0029">Amino-acid transport</keyword>